<organism evidence="1 2">
    <name type="scientific">Rhypophila decipiens</name>
    <dbReference type="NCBI Taxonomy" id="261697"/>
    <lineage>
        <taxon>Eukaryota</taxon>
        <taxon>Fungi</taxon>
        <taxon>Dikarya</taxon>
        <taxon>Ascomycota</taxon>
        <taxon>Pezizomycotina</taxon>
        <taxon>Sordariomycetes</taxon>
        <taxon>Sordariomycetidae</taxon>
        <taxon>Sordariales</taxon>
        <taxon>Naviculisporaceae</taxon>
        <taxon>Rhypophila</taxon>
    </lineage>
</organism>
<comment type="caution">
    <text evidence="1">The sequence shown here is derived from an EMBL/GenBank/DDBJ whole genome shotgun (WGS) entry which is preliminary data.</text>
</comment>
<dbReference type="AlphaFoldDB" id="A0AAN6XW41"/>
<protein>
    <submittedName>
        <fullName evidence="1">Uncharacterized protein</fullName>
    </submittedName>
</protein>
<reference evidence="1" key="2">
    <citation type="submission" date="2023-05" db="EMBL/GenBank/DDBJ databases">
        <authorList>
            <consortium name="Lawrence Berkeley National Laboratory"/>
            <person name="Steindorff A."/>
            <person name="Hensen N."/>
            <person name="Bonometti L."/>
            <person name="Westerberg I."/>
            <person name="Brannstrom I.O."/>
            <person name="Guillou S."/>
            <person name="Cros-Aarteil S."/>
            <person name="Calhoun S."/>
            <person name="Haridas S."/>
            <person name="Kuo A."/>
            <person name="Mondo S."/>
            <person name="Pangilinan J."/>
            <person name="Riley R."/>
            <person name="Labutti K."/>
            <person name="Andreopoulos B."/>
            <person name="Lipzen A."/>
            <person name="Chen C."/>
            <person name="Yanf M."/>
            <person name="Daum C."/>
            <person name="Ng V."/>
            <person name="Clum A."/>
            <person name="Ohm R."/>
            <person name="Martin F."/>
            <person name="Silar P."/>
            <person name="Natvig D."/>
            <person name="Lalanne C."/>
            <person name="Gautier V."/>
            <person name="Ament-Velasquez S.L."/>
            <person name="Kruys A."/>
            <person name="Hutchinson M.I."/>
            <person name="Powell A.J."/>
            <person name="Barry K."/>
            <person name="Miller A.N."/>
            <person name="Grigoriev I.V."/>
            <person name="Debuchy R."/>
            <person name="Gladieux P."/>
            <person name="Thoren M.H."/>
            <person name="Johannesson H."/>
        </authorList>
    </citation>
    <scope>NUCLEOTIDE SEQUENCE</scope>
    <source>
        <strain evidence="1">PSN293</strain>
    </source>
</reference>
<evidence type="ECO:0000313" key="1">
    <source>
        <dbReference type="EMBL" id="KAK4206645.1"/>
    </source>
</evidence>
<keyword evidence="2" id="KW-1185">Reference proteome</keyword>
<sequence>MANLLNFTFYETVWKAERHRDGNIKKVILPQAEEPSLILGLIDPRHKTRLINLTEVWLLVRGNGDDFRPEPESSFQDHCPLHHHNEFPSKYSRLEMGGSWDRGKELCPACDWEYGRWDNIPRQALSPSITQRGGWPRFRAVYGVGGSEPLCGDE</sequence>
<dbReference type="EMBL" id="MU858372">
    <property type="protein sequence ID" value="KAK4206645.1"/>
    <property type="molecule type" value="Genomic_DNA"/>
</dbReference>
<evidence type="ECO:0000313" key="2">
    <source>
        <dbReference type="Proteomes" id="UP001301769"/>
    </source>
</evidence>
<name>A0AAN6XW41_9PEZI</name>
<proteinExistence type="predicted"/>
<reference evidence="1" key="1">
    <citation type="journal article" date="2023" name="Mol. Phylogenet. Evol.">
        <title>Genome-scale phylogeny and comparative genomics of the fungal order Sordariales.</title>
        <authorList>
            <person name="Hensen N."/>
            <person name="Bonometti L."/>
            <person name="Westerberg I."/>
            <person name="Brannstrom I.O."/>
            <person name="Guillou S."/>
            <person name="Cros-Aarteil S."/>
            <person name="Calhoun S."/>
            <person name="Haridas S."/>
            <person name="Kuo A."/>
            <person name="Mondo S."/>
            <person name="Pangilinan J."/>
            <person name="Riley R."/>
            <person name="LaButti K."/>
            <person name="Andreopoulos B."/>
            <person name="Lipzen A."/>
            <person name="Chen C."/>
            <person name="Yan M."/>
            <person name="Daum C."/>
            <person name="Ng V."/>
            <person name="Clum A."/>
            <person name="Steindorff A."/>
            <person name="Ohm R.A."/>
            <person name="Martin F."/>
            <person name="Silar P."/>
            <person name="Natvig D.O."/>
            <person name="Lalanne C."/>
            <person name="Gautier V."/>
            <person name="Ament-Velasquez S.L."/>
            <person name="Kruys A."/>
            <person name="Hutchinson M.I."/>
            <person name="Powell A.J."/>
            <person name="Barry K."/>
            <person name="Miller A.N."/>
            <person name="Grigoriev I.V."/>
            <person name="Debuchy R."/>
            <person name="Gladieux P."/>
            <person name="Hiltunen Thoren M."/>
            <person name="Johannesson H."/>
        </authorList>
    </citation>
    <scope>NUCLEOTIDE SEQUENCE</scope>
    <source>
        <strain evidence="1">PSN293</strain>
    </source>
</reference>
<accession>A0AAN6XW41</accession>
<dbReference type="Proteomes" id="UP001301769">
    <property type="component" value="Unassembled WGS sequence"/>
</dbReference>
<gene>
    <name evidence="1" type="ORF">QBC37DRAFT_406936</name>
</gene>